<keyword evidence="1" id="KW-1133">Transmembrane helix</keyword>
<dbReference type="AlphaFoldDB" id="A0A9C9EP35"/>
<gene>
    <name evidence="2" type="ORF">ENI34_10260</name>
</gene>
<dbReference type="EMBL" id="DRIG01000105">
    <property type="protein sequence ID" value="HEC79500.1"/>
    <property type="molecule type" value="Genomic_DNA"/>
</dbReference>
<protein>
    <submittedName>
        <fullName evidence="2">Uncharacterized protein</fullName>
    </submittedName>
</protein>
<name>A0A9C9EP35_UNCW3</name>
<evidence type="ECO:0000313" key="3">
    <source>
        <dbReference type="Proteomes" id="UP000885826"/>
    </source>
</evidence>
<evidence type="ECO:0000313" key="2">
    <source>
        <dbReference type="EMBL" id="HEC79500.1"/>
    </source>
</evidence>
<dbReference type="Proteomes" id="UP000885826">
    <property type="component" value="Unassembled WGS sequence"/>
</dbReference>
<keyword evidence="1" id="KW-0472">Membrane</keyword>
<proteinExistence type="predicted"/>
<reference evidence="2" key="1">
    <citation type="journal article" date="2020" name="mSystems">
        <title>Genome- and Community-Level Interaction Insights into Carbon Utilization and Element Cycling Functions of Hydrothermarchaeota in Hydrothermal Sediment.</title>
        <authorList>
            <person name="Zhou Z."/>
            <person name="Liu Y."/>
            <person name="Xu W."/>
            <person name="Pan J."/>
            <person name="Luo Z.H."/>
            <person name="Li M."/>
        </authorList>
    </citation>
    <scope>NUCLEOTIDE SEQUENCE</scope>
    <source>
        <strain evidence="2">HyVt-388</strain>
    </source>
</reference>
<feature type="transmembrane region" description="Helical" evidence="1">
    <location>
        <begin position="108"/>
        <end position="131"/>
    </location>
</feature>
<evidence type="ECO:0000256" key="1">
    <source>
        <dbReference type="SAM" id="Phobius"/>
    </source>
</evidence>
<accession>A0A9C9EP35</accession>
<comment type="caution">
    <text evidence="2">The sequence shown here is derived from an EMBL/GenBank/DDBJ whole genome shotgun (WGS) entry which is preliminary data.</text>
</comment>
<feature type="transmembrane region" description="Helical" evidence="1">
    <location>
        <begin position="83"/>
        <end position="102"/>
    </location>
</feature>
<sequence length="234" mass="26733">MNRSFLYVRDKETGKIVDKIEIEKTAFTAGSEATERLSEIIGILKGRLREKYPAERYDITGPEPQELEGPALHPFKMEAKGHLLFFTNLGGVILGAVLLFLLLLLRHIYVFILFIIGVLGIILYMAVDYIIWWKKGIRAVEVDENGVVLYRGKHRRPVKLDFEQITGIDFFTKLNRRVITILTGGKALKVIPGITLFSGPRIRITDDTFGDDEFTVFIERLKQFKKKQAEGFNS</sequence>
<organism evidence="2 3">
    <name type="scientific">candidate division WOR-3 bacterium</name>
    <dbReference type="NCBI Taxonomy" id="2052148"/>
    <lineage>
        <taxon>Bacteria</taxon>
        <taxon>Bacteria division WOR-3</taxon>
    </lineage>
</organism>
<keyword evidence="1" id="KW-0812">Transmembrane</keyword>